<dbReference type="InterPro" id="IPR008886">
    <property type="entry name" value="UPF0227/Esterase_YqiA"/>
</dbReference>
<dbReference type="InterPro" id="IPR029058">
    <property type="entry name" value="AB_hydrolase_fold"/>
</dbReference>
<comment type="caution">
    <text evidence="1">The sequence shown here is derived from an EMBL/GenBank/DDBJ whole genome shotgun (WGS) entry which is preliminary data.</text>
</comment>
<dbReference type="Proteomes" id="UP000037939">
    <property type="component" value="Unassembled WGS sequence"/>
</dbReference>
<dbReference type="OrthoDB" id="9814831at2"/>
<gene>
    <name evidence="1" type="ORF">WG78_13500</name>
</gene>
<dbReference type="AlphaFoldDB" id="A0A0N0XI90"/>
<dbReference type="Gene3D" id="3.40.50.1820">
    <property type="entry name" value="alpha/beta hydrolase"/>
    <property type="match status" value="1"/>
</dbReference>
<proteinExistence type="predicted"/>
<dbReference type="PATRIC" id="fig|857265.3.peg.2780"/>
<dbReference type="PANTHER" id="PTHR35602:SF3">
    <property type="entry name" value="ESTERASE YQIA"/>
    <property type="match status" value="1"/>
</dbReference>
<dbReference type="EMBL" id="LAQT01000010">
    <property type="protein sequence ID" value="KPC52078.1"/>
    <property type="molecule type" value="Genomic_DNA"/>
</dbReference>
<organism evidence="1 2">
    <name type="scientific">Amantichitinum ursilacus</name>
    <dbReference type="NCBI Taxonomy" id="857265"/>
    <lineage>
        <taxon>Bacteria</taxon>
        <taxon>Pseudomonadati</taxon>
        <taxon>Pseudomonadota</taxon>
        <taxon>Betaproteobacteria</taxon>
        <taxon>Neisseriales</taxon>
        <taxon>Chitinibacteraceae</taxon>
        <taxon>Amantichitinum</taxon>
    </lineage>
</organism>
<sequence>MVHLMYLHGFLSSPFSQKAQDTAVWMAEQSLADYFHCPQIPMEPVAAGRVIQASIDKLGGEPVCFIGSSLGGYFANWAVEEGGGRAVLINPAVRPYELLRHYIGPQRNYQTGEIHHIDVGYGDQLRKYERPVSKPDQYWLMVQTGDTTLDYREAVERYPLSRQTVIEGGDHSFQNYVDWLPRIWEFAQEGK</sequence>
<dbReference type="SUPFAM" id="SSF53474">
    <property type="entry name" value="alpha/beta-Hydrolases"/>
    <property type="match status" value="1"/>
</dbReference>
<dbReference type="Pfam" id="PF05728">
    <property type="entry name" value="UPF0227"/>
    <property type="match status" value="1"/>
</dbReference>
<reference evidence="1 2" key="1">
    <citation type="submission" date="2015-07" db="EMBL/GenBank/DDBJ databases">
        <title>Draft genome sequence of the Amantichitinum ursilacus IGB-41, a new chitin-degrading bacterium.</title>
        <authorList>
            <person name="Kirstahler P."/>
            <person name="Guenther M."/>
            <person name="Grumaz C."/>
            <person name="Rupp S."/>
            <person name="Zibek S."/>
            <person name="Sohn K."/>
        </authorList>
    </citation>
    <scope>NUCLEOTIDE SEQUENCE [LARGE SCALE GENOMIC DNA]</scope>
    <source>
        <strain evidence="1 2">IGB-41</strain>
    </source>
</reference>
<accession>A0A0N0XI90</accession>
<protein>
    <submittedName>
        <fullName evidence="1">Esterase YqiA</fullName>
    </submittedName>
</protein>
<evidence type="ECO:0000313" key="1">
    <source>
        <dbReference type="EMBL" id="KPC52078.1"/>
    </source>
</evidence>
<keyword evidence="2" id="KW-1185">Reference proteome</keyword>
<dbReference type="RefSeq" id="WP_053938345.1">
    <property type="nucleotide sequence ID" value="NZ_LAQT01000010.1"/>
</dbReference>
<evidence type="ECO:0000313" key="2">
    <source>
        <dbReference type="Proteomes" id="UP000037939"/>
    </source>
</evidence>
<dbReference type="STRING" id="857265.WG78_13500"/>
<dbReference type="PANTHER" id="PTHR35602">
    <property type="entry name" value="ESTERASE YQIA-RELATED"/>
    <property type="match status" value="1"/>
</dbReference>
<name>A0A0N0XI90_9NEIS</name>